<dbReference type="OrthoDB" id="9814063at2"/>
<dbReference type="Pfam" id="PF00034">
    <property type="entry name" value="Cytochrom_C"/>
    <property type="match status" value="1"/>
</dbReference>
<comment type="caution">
    <text evidence="6">The sequence shown here is derived from an EMBL/GenBank/DDBJ whole genome shotgun (WGS) entry which is preliminary data.</text>
</comment>
<keyword evidence="1 4" id="KW-0349">Heme</keyword>
<keyword evidence="3 4" id="KW-0408">Iron</keyword>
<dbReference type="PROSITE" id="PS51007">
    <property type="entry name" value="CYTC"/>
    <property type="match status" value="1"/>
</dbReference>
<dbReference type="InterPro" id="IPR009056">
    <property type="entry name" value="Cyt_c-like_dom"/>
</dbReference>
<dbReference type="RefSeq" id="WP_020214008.1">
    <property type="nucleotide sequence ID" value="NZ_JRLX01000017.1"/>
</dbReference>
<dbReference type="SUPFAM" id="SSF46626">
    <property type="entry name" value="Cytochrome c"/>
    <property type="match status" value="1"/>
</dbReference>
<organism evidence="6 7">
    <name type="scientific">Flavobacterium rivuli WB 3.3-2 = DSM 21788</name>
    <dbReference type="NCBI Taxonomy" id="1121895"/>
    <lineage>
        <taxon>Bacteria</taxon>
        <taxon>Pseudomonadati</taxon>
        <taxon>Bacteroidota</taxon>
        <taxon>Flavobacteriia</taxon>
        <taxon>Flavobacteriales</taxon>
        <taxon>Flavobacteriaceae</taxon>
        <taxon>Flavobacterium</taxon>
    </lineage>
</organism>
<keyword evidence="7" id="KW-1185">Reference proteome</keyword>
<dbReference type="EMBL" id="JRLX01000017">
    <property type="protein sequence ID" value="KGO85673.1"/>
    <property type="molecule type" value="Genomic_DNA"/>
</dbReference>
<evidence type="ECO:0000256" key="3">
    <source>
        <dbReference type="ARBA" id="ARBA00023004"/>
    </source>
</evidence>
<name>A0A0A2M2M9_9FLAO</name>
<evidence type="ECO:0000313" key="6">
    <source>
        <dbReference type="EMBL" id="KGO85673.1"/>
    </source>
</evidence>
<proteinExistence type="predicted"/>
<dbReference type="GO" id="GO:0020037">
    <property type="term" value="F:heme binding"/>
    <property type="evidence" value="ECO:0007669"/>
    <property type="project" value="InterPro"/>
</dbReference>
<dbReference type="Proteomes" id="UP000030152">
    <property type="component" value="Unassembled WGS sequence"/>
</dbReference>
<dbReference type="PROSITE" id="PS51257">
    <property type="entry name" value="PROKAR_LIPOPROTEIN"/>
    <property type="match status" value="1"/>
</dbReference>
<gene>
    <name evidence="6" type="ORF">Q765_14710</name>
</gene>
<evidence type="ECO:0000256" key="4">
    <source>
        <dbReference type="PROSITE-ProRule" id="PRU00433"/>
    </source>
</evidence>
<dbReference type="GO" id="GO:0009055">
    <property type="term" value="F:electron transfer activity"/>
    <property type="evidence" value="ECO:0007669"/>
    <property type="project" value="InterPro"/>
</dbReference>
<dbReference type="InterPro" id="IPR036909">
    <property type="entry name" value="Cyt_c-like_dom_sf"/>
</dbReference>
<dbReference type="Gene3D" id="1.10.760.10">
    <property type="entry name" value="Cytochrome c-like domain"/>
    <property type="match status" value="1"/>
</dbReference>
<dbReference type="AlphaFoldDB" id="A0A0A2M2M9"/>
<feature type="domain" description="Cytochrome c" evidence="5">
    <location>
        <begin position="57"/>
        <end position="147"/>
    </location>
</feature>
<protein>
    <submittedName>
        <fullName evidence="6">Cytochrome C552</fullName>
    </submittedName>
</protein>
<dbReference type="eggNOG" id="COG4654">
    <property type="taxonomic scope" value="Bacteria"/>
</dbReference>
<dbReference type="STRING" id="1121895.GCA_000378485_02836"/>
<evidence type="ECO:0000313" key="7">
    <source>
        <dbReference type="Proteomes" id="UP000030152"/>
    </source>
</evidence>
<sequence>MKHLLLLVITLTFLSCKKDNGYNTNQSSSGDSDSDSKFIYTTTTVSEGDDPSTKLSPEAEAGREIFDGKGNCFSCHRPDQKVIGPSIQEIAKIYKAKNGDIVKFLKGNGEPIVDPSQYDVMKTNFYLTKTFTDKELKGIEEYIYSFQ</sequence>
<evidence type="ECO:0000259" key="5">
    <source>
        <dbReference type="PROSITE" id="PS51007"/>
    </source>
</evidence>
<keyword evidence="2 4" id="KW-0479">Metal-binding</keyword>
<evidence type="ECO:0000256" key="2">
    <source>
        <dbReference type="ARBA" id="ARBA00022723"/>
    </source>
</evidence>
<accession>A0A0A2M2M9</accession>
<dbReference type="GO" id="GO:0046872">
    <property type="term" value="F:metal ion binding"/>
    <property type="evidence" value="ECO:0007669"/>
    <property type="project" value="UniProtKB-KW"/>
</dbReference>
<evidence type="ECO:0000256" key="1">
    <source>
        <dbReference type="ARBA" id="ARBA00022617"/>
    </source>
</evidence>
<reference evidence="6 7" key="1">
    <citation type="submission" date="2013-09" db="EMBL/GenBank/DDBJ databases">
        <authorList>
            <person name="Zeng Z."/>
            <person name="Chen C."/>
        </authorList>
    </citation>
    <scope>NUCLEOTIDE SEQUENCE [LARGE SCALE GENOMIC DNA]</scope>
    <source>
        <strain evidence="6 7">WB 3.3-2</strain>
    </source>
</reference>